<evidence type="ECO:0000256" key="1">
    <source>
        <dbReference type="ARBA" id="ARBA00022741"/>
    </source>
</evidence>
<dbReference type="GO" id="GO:0005524">
    <property type="term" value="F:ATP binding"/>
    <property type="evidence" value="ECO:0007669"/>
    <property type="project" value="UniProtKB-KW"/>
</dbReference>
<evidence type="ECO:0000313" key="5">
    <source>
        <dbReference type="Proteomes" id="UP000279029"/>
    </source>
</evidence>
<dbReference type="GO" id="GO:0016887">
    <property type="term" value="F:ATP hydrolysis activity"/>
    <property type="evidence" value="ECO:0007669"/>
    <property type="project" value="InterPro"/>
</dbReference>
<accession>A0A3P7NUY1</accession>
<dbReference type="SMART" id="SM00382">
    <property type="entry name" value="AAA"/>
    <property type="match status" value="1"/>
</dbReference>
<dbReference type="OrthoDB" id="1706485at2"/>
<dbReference type="InterPro" id="IPR003593">
    <property type="entry name" value="AAA+_ATPase"/>
</dbReference>
<proteinExistence type="predicted"/>
<dbReference type="AlphaFoldDB" id="A0A3P7NUY1"/>
<keyword evidence="5" id="KW-1185">Reference proteome</keyword>
<protein>
    <submittedName>
        <fullName evidence="4">ABC transporter</fullName>
    </submittedName>
</protein>
<keyword evidence="2" id="KW-0067">ATP-binding</keyword>
<evidence type="ECO:0000256" key="2">
    <source>
        <dbReference type="ARBA" id="ARBA00022840"/>
    </source>
</evidence>
<dbReference type="Gene3D" id="3.40.50.300">
    <property type="entry name" value="P-loop containing nucleotide triphosphate hydrolases"/>
    <property type="match status" value="1"/>
</dbReference>
<evidence type="ECO:0000259" key="3">
    <source>
        <dbReference type="PROSITE" id="PS50893"/>
    </source>
</evidence>
<dbReference type="SUPFAM" id="SSF52540">
    <property type="entry name" value="P-loop containing nucleoside triphosphate hydrolases"/>
    <property type="match status" value="1"/>
</dbReference>
<keyword evidence="1" id="KW-0547">Nucleotide-binding</keyword>
<dbReference type="PANTHER" id="PTHR24220:SF470">
    <property type="entry name" value="CELL DIVISION ATP-BINDING PROTEIN FTSE"/>
    <property type="match status" value="1"/>
</dbReference>
<organism evidence="4 5">
    <name type="scientific">Petrocella atlantisensis</name>
    <dbReference type="NCBI Taxonomy" id="2173034"/>
    <lineage>
        <taxon>Bacteria</taxon>
        <taxon>Bacillati</taxon>
        <taxon>Bacillota</taxon>
        <taxon>Clostridia</taxon>
        <taxon>Lachnospirales</taxon>
        <taxon>Vallitaleaceae</taxon>
        <taxon>Petrocella</taxon>
    </lineage>
</organism>
<feature type="domain" description="ABC transporter" evidence="3">
    <location>
        <begin position="2"/>
        <end position="225"/>
    </location>
</feature>
<evidence type="ECO:0000313" key="4">
    <source>
        <dbReference type="EMBL" id="VDN46954.1"/>
    </source>
</evidence>
<dbReference type="GO" id="GO:0005886">
    <property type="term" value="C:plasma membrane"/>
    <property type="evidence" value="ECO:0007669"/>
    <property type="project" value="TreeGrafter"/>
</dbReference>
<dbReference type="Pfam" id="PF00005">
    <property type="entry name" value="ABC_tran"/>
    <property type="match status" value="1"/>
</dbReference>
<dbReference type="InterPro" id="IPR003439">
    <property type="entry name" value="ABC_transporter-like_ATP-bd"/>
</dbReference>
<name>A0A3P7NUY1_9FIRM</name>
<dbReference type="GO" id="GO:0022857">
    <property type="term" value="F:transmembrane transporter activity"/>
    <property type="evidence" value="ECO:0007669"/>
    <property type="project" value="TreeGrafter"/>
</dbReference>
<dbReference type="InterPro" id="IPR015854">
    <property type="entry name" value="ABC_transpr_LolD-like"/>
</dbReference>
<dbReference type="PROSITE" id="PS50893">
    <property type="entry name" value="ABC_TRANSPORTER_2"/>
    <property type="match status" value="1"/>
</dbReference>
<gene>
    <name evidence="4" type="ORF">PATL70BA_1080</name>
</gene>
<sequence>MIEAHDLELIYSDGTVAVKPFDIKVGAGELVYITGASGSGKTSLLKLLIGSEYPTGGTLNILGEEIKRGNTKSINKMRHKIGPIFQEFRLIKGKTAMDNVKLGMRFIGMTPSQIEEEAQSVLIKVGLKEKLNIKVDYLSWGECQRVAIARAVARKPALILADEPTGNLDRDNAIKMLELLASFRTQDTAVIMTTHATHLIEGHAHATYIHMNRGSVNIERQGKSH</sequence>
<dbReference type="Proteomes" id="UP000279029">
    <property type="component" value="Chromosome"/>
</dbReference>
<dbReference type="PANTHER" id="PTHR24220">
    <property type="entry name" value="IMPORT ATP-BINDING PROTEIN"/>
    <property type="match status" value="1"/>
</dbReference>
<dbReference type="RefSeq" id="WP_125136366.1">
    <property type="nucleotide sequence ID" value="NZ_LR130778.1"/>
</dbReference>
<dbReference type="KEGG" id="cbar:PATL70BA_1080"/>
<dbReference type="InterPro" id="IPR027417">
    <property type="entry name" value="P-loop_NTPase"/>
</dbReference>
<dbReference type="EMBL" id="LR130778">
    <property type="protein sequence ID" value="VDN46954.1"/>
    <property type="molecule type" value="Genomic_DNA"/>
</dbReference>
<reference evidence="4 5" key="1">
    <citation type="submission" date="2018-09" db="EMBL/GenBank/DDBJ databases">
        <authorList>
            <person name="Postec A."/>
        </authorList>
    </citation>
    <scope>NUCLEOTIDE SEQUENCE [LARGE SCALE GENOMIC DNA]</scope>
    <source>
        <strain evidence="4">70B-A</strain>
    </source>
</reference>